<dbReference type="HAMAP" id="MF_00127">
    <property type="entry name" value="His_tRNA_synth"/>
    <property type="match status" value="1"/>
</dbReference>
<evidence type="ECO:0000256" key="6">
    <source>
        <dbReference type="ARBA" id="ARBA00022598"/>
    </source>
</evidence>
<evidence type="ECO:0000256" key="12">
    <source>
        <dbReference type="ARBA" id="ARBA00047639"/>
    </source>
</evidence>
<sequence>MSKIIRKVKGMRQILPDVTPAWQYIEQKISDLCRQYGYSEIRLPILEKTELFKRSIGEVTDIVEKEMYTFKDITDDSLTLRPEGTAGCVRAALEEGLLYNQQQRFWYSGYMFRRENPQANRYRQFQQIGIEAFGFAGVDIELEHLALTSRLWKKLGLRNVSLEINTLGTLEERGRYRELLVNYLTSHEDKLDKDSIRRLKSNPLRILDSKNPAMQDLIESAPKLYDSLDNESKEKFERLKLLLDELQIDYSVNPRLVRGLDYYSHTVYEWVSKELGAQGTICAGGRFDDLVEQLGGKANYAAGFALGVDRVLNLMTAQNLIPDKPVTHVYLAMLGDDVERHGWKLAESLREQCPELALTVNIGGGKFQKQIKKADKSGALLAFILGEDEVQNQQITIKYLREDGKQLKIAQADIVKFLQDFMAND</sequence>
<dbReference type="PROSITE" id="PS50862">
    <property type="entry name" value="AA_TRNA_LIGASE_II"/>
    <property type="match status" value="1"/>
</dbReference>
<evidence type="ECO:0000259" key="13">
    <source>
        <dbReference type="PROSITE" id="PS50862"/>
    </source>
</evidence>
<keyword evidence="8" id="KW-0067">ATP-binding</keyword>
<comment type="subunit">
    <text evidence="3">Homodimer.</text>
</comment>
<dbReference type="FunFam" id="3.30.930.10:FF:000005">
    <property type="entry name" value="Histidine--tRNA ligase"/>
    <property type="match status" value="1"/>
</dbReference>
<dbReference type="InterPro" id="IPR004516">
    <property type="entry name" value="HisRS/HisZ"/>
</dbReference>
<dbReference type="PANTHER" id="PTHR43707:SF1">
    <property type="entry name" value="HISTIDINE--TRNA LIGASE, MITOCHONDRIAL-RELATED"/>
    <property type="match status" value="1"/>
</dbReference>
<dbReference type="InterPro" id="IPR015807">
    <property type="entry name" value="His-tRNA-ligase"/>
</dbReference>
<organism evidence="14">
    <name type="scientific">hydrothermal vent metagenome</name>
    <dbReference type="NCBI Taxonomy" id="652676"/>
    <lineage>
        <taxon>unclassified sequences</taxon>
        <taxon>metagenomes</taxon>
        <taxon>ecological metagenomes</taxon>
    </lineage>
</organism>
<evidence type="ECO:0000256" key="4">
    <source>
        <dbReference type="ARBA" id="ARBA00012815"/>
    </source>
</evidence>
<accession>A0A3B0YJ61</accession>
<dbReference type="Gene3D" id="3.30.930.10">
    <property type="entry name" value="Bira Bifunctional Protein, Domain 2"/>
    <property type="match status" value="1"/>
</dbReference>
<dbReference type="SUPFAM" id="SSF52954">
    <property type="entry name" value="Class II aaRS ABD-related"/>
    <property type="match status" value="1"/>
</dbReference>
<keyword evidence="5" id="KW-0963">Cytoplasm</keyword>
<dbReference type="AlphaFoldDB" id="A0A3B0YJ61"/>
<dbReference type="InterPro" id="IPR041715">
    <property type="entry name" value="HisRS-like_core"/>
</dbReference>
<comment type="subcellular location">
    <subcellularLocation>
        <location evidence="1">Cytoplasm</location>
    </subcellularLocation>
</comment>
<dbReference type="InterPro" id="IPR006195">
    <property type="entry name" value="aa-tRNA-synth_II"/>
</dbReference>
<evidence type="ECO:0000313" key="14">
    <source>
        <dbReference type="EMBL" id="VAW80955.1"/>
    </source>
</evidence>
<dbReference type="EMBL" id="UOFL01000207">
    <property type="protein sequence ID" value="VAW80955.1"/>
    <property type="molecule type" value="Genomic_DNA"/>
</dbReference>
<evidence type="ECO:0000256" key="1">
    <source>
        <dbReference type="ARBA" id="ARBA00004496"/>
    </source>
</evidence>
<evidence type="ECO:0000256" key="9">
    <source>
        <dbReference type="ARBA" id="ARBA00022917"/>
    </source>
</evidence>
<dbReference type="InterPro" id="IPR036621">
    <property type="entry name" value="Anticodon-bd_dom_sf"/>
</dbReference>
<evidence type="ECO:0000256" key="5">
    <source>
        <dbReference type="ARBA" id="ARBA00022490"/>
    </source>
</evidence>
<dbReference type="Pfam" id="PF13393">
    <property type="entry name" value="tRNA-synt_His"/>
    <property type="match status" value="1"/>
</dbReference>
<evidence type="ECO:0000256" key="11">
    <source>
        <dbReference type="ARBA" id="ARBA00030619"/>
    </source>
</evidence>
<dbReference type="Gene3D" id="3.40.50.800">
    <property type="entry name" value="Anticodon-binding domain"/>
    <property type="match status" value="1"/>
</dbReference>
<reference evidence="14" key="1">
    <citation type="submission" date="2018-06" db="EMBL/GenBank/DDBJ databases">
        <authorList>
            <person name="Zhirakovskaya E."/>
        </authorList>
    </citation>
    <scope>NUCLEOTIDE SEQUENCE</scope>
</reference>
<keyword evidence="9" id="KW-0648">Protein biosynthesis</keyword>
<name>A0A3B0YJ61_9ZZZZ</name>
<dbReference type="GO" id="GO:0005524">
    <property type="term" value="F:ATP binding"/>
    <property type="evidence" value="ECO:0007669"/>
    <property type="project" value="UniProtKB-KW"/>
</dbReference>
<dbReference type="NCBIfam" id="TIGR00442">
    <property type="entry name" value="hisS"/>
    <property type="match status" value="1"/>
</dbReference>
<dbReference type="GO" id="GO:0005737">
    <property type="term" value="C:cytoplasm"/>
    <property type="evidence" value="ECO:0007669"/>
    <property type="project" value="UniProtKB-SubCell"/>
</dbReference>
<evidence type="ECO:0000256" key="7">
    <source>
        <dbReference type="ARBA" id="ARBA00022741"/>
    </source>
</evidence>
<dbReference type="PIRSF" id="PIRSF001549">
    <property type="entry name" value="His-tRNA_synth"/>
    <property type="match status" value="1"/>
</dbReference>
<dbReference type="InterPro" id="IPR004154">
    <property type="entry name" value="Anticodon-bd"/>
</dbReference>
<feature type="domain" description="Aminoacyl-transfer RNA synthetases class-II family profile" evidence="13">
    <location>
        <begin position="25"/>
        <end position="325"/>
    </location>
</feature>
<dbReference type="CDD" id="cd00773">
    <property type="entry name" value="HisRS-like_core"/>
    <property type="match status" value="1"/>
</dbReference>
<evidence type="ECO:0000256" key="10">
    <source>
        <dbReference type="ARBA" id="ARBA00023146"/>
    </source>
</evidence>
<comment type="catalytic activity">
    <reaction evidence="12">
        <text>tRNA(His) + L-histidine + ATP = L-histidyl-tRNA(His) + AMP + diphosphate + H(+)</text>
        <dbReference type="Rhea" id="RHEA:17313"/>
        <dbReference type="Rhea" id="RHEA-COMP:9665"/>
        <dbReference type="Rhea" id="RHEA-COMP:9689"/>
        <dbReference type="ChEBI" id="CHEBI:15378"/>
        <dbReference type="ChEBI" id="CHEBI:30616"/>
        <dbReference type="ChEBI" id="CHEBI:33019"/>
        <dbReference type="ChEBI" id="CHEBI:57595"/>
        <dbReference type="ChEBI" id="CHEBI:78442"/>
        <dbReference type="ChEBI" id="CHEBI:78527"/>
        <dbReference type="ChEBI" id="CHEBI:456215"/>
        <dbReference type="EC" id="6.1.1.21"/>
    </reaction>
</comment>
<keyword evidence="6 14" id="KW-0436">Ligase</keyword>
<evidence type="ECO:0000256" key="2">
    <source>
        <dbReference type="ARBA" id="ARBA00008226"/>
    </source>
</evidence>
<dbReference type="GO" id="GO:0006427">
    <property type="term" value="P:histidyl-tRNA aminoacylation"/>
    <property type="evidence" value="ECO:0007669"/>
    <property type="project" value="InterPro"/>
</dbReference>
<dbReference type="GO" id="GO:0004821">
    <property type="term" value="F:histidine-tRNA ligase activity"/>
    <property type="evidence" value="ECO:0007669"/>
    <property type="project" value="UniProtKB-EC"/>
</dbReference>
<protein>
    <recommendedName>
        <fullName evidence="4">histidine--tRNA ligase</fullName>
        <ecNumber evidence="4">6.1.1.21</ecNumber>
    </recommendedName>
    <alternativeName>
        <fullName evidence="11">Histidyl-tRNA synthetase</fullName>
    </alternativeName>
</protein>
<dbReference type="InterPro" id="IPR045864">
    <property type="entry name" value="aa-tRNA-synth_II/BPL/LPL"/>
</dbReference>
<gene>
    <name evidence="14" type="ORF">MNBD_GAMMA12-3600</name>
</gene>
<dbReference type="EC" id="6.1.1.21" evidence="4"/>
<comment type="similarity">
    <text evidence="2">Belongs to the class-II aminoacyl-tRNA synthetase family.</text>
</comment>
<dbReference type="SUPFAM" id="SSF55681">
    <property type="entry name" value="Class II aaRS and biotin synthetases"/>
    <property type="match status" value="1"/>
</dbReference>
<proteinExistence type="inferred from homology"/>
<keyword evidence="10 14" id="KW-0030">Aminoacyl-tRNA synthetase</keyword>
<dbReference type="Pfam" id="PF03129">
    <property type="entry name" value="HGTP_anticodon"/>
    <property type="match status" value="1"/>
</dbReference>
<dbReference type="PANTHER" id="PTHR43707">
    <property type="entry name" value="HISTIDYL-TRNA SYNTHETASE"/>
    <property type="match status" value="1"/>
</dbReference>
<evidence type="ECO:0000256" key="8">
    <source>
        <dbReference type="ARBA" id="ARBA00022840"/>
    </source>
</evidence>
<evidence type="ECO:0000256" key="3">
    <source>
        <dbReference type="ARBA" id="ARBA00011738"/>
    </source>
</evidence>
<keyword evidence="7" id="KW-0547">Nucleotide-binding</keyword>